<dbReference type="Proteomes" id="UP000831796">
    <property type="component" value="Chromosome"/>
</dbReference>
<dbReference type="InterPro" id="IPR003313">
    <property type="entry name" value="AraC-bd"/>
</dbReference>
<feature type="domain" description="AraC-type arabinose-binding/dimerisation" evidence="2">
    <location>
        <begin position="14"/>
        <end position="91"/>
    </location>
</feature>
<dbReference type="SUPFAM" id="SSF51182">
    <property type="entry name" value="RmlC-like cupins"/>
    <property type="match status" value="1"/>
</dbReference>
<organism evidence="3 4">
    <name type="scientific">Hymenobacter cellulosilyticus</name>
    <dbReference type="NCBI Taxonomy" id="2932248"/>
    <lineage>
        <taxon>Bacteria</taxon>
        <taxon>Pseudomonadati</taxon>
        <taxon>Bacteroidota</taxon>
        <taxon>Cytophagia</taxon>
        <taxon>Cytophagales</taxon>
        <taxon>Hymenobacteraceae</taxon>
        <taxon>Hymenobacter</taxon>
    </lineage>
</organism>
<evidence type="ECO:0000259" key="2">
    <source>
        <dbReference type="Pfam" id="PF02311"/>
    </source>
</evidence>
<reference evidence="3" key="1">
    <citation type="submission" date="2022-04" db="EMBL/GenBank/DDBJ databases">
        <title>Hymenobacter sp. isolated from the air.</title>
        <authorList>
            <person name="Won M."/>
            <person name="Lee C.-M."/>
            <person name="Woen H.-Y."/>
            <person name="Kwon S.-W."/>
        </authorList>
    </citation>
    <scope>NUCLEOTIDE SEQUENCE</scope>
    <source>
        <strain evidence="3">5116S-3</strain>
    </source>
</reference>
<name>A0A8T9QAZ8_9BACT</name>
<evidence type="ECO:0000313" key="4">
    <source>
        <dbReference type="Proteomes" id="UP000831796"/>
    </source>
</evidence>
<protein>
    <submittedName>
        <fullName evidence="3">AraC family ligand binding domain-containing protein</fullName>
    </submittedName>
</protein>
<dbReference type="RefSeq" id="WP_244676057.1">
    <property type="nucleotide sequence ID" value="NZ_CP095046.1"/>
</dbReference>
<dbReference type="GO" id="GO:0006355">
    <property type="term" value="P:regulation of DNA-templated transcription"/>
    <property type="evidence" value="ECO:0007669"/>
    <property type="project" value="InterPro"/>
</dbReference>
<dbReference type="InterPro" id="IPR011051">
    <property type="entry name" value="RmlC_Cupin_sf"/>
</dbReference>
<dbReference type="KEGG" id="hcu:MUN79_01505"/>
<sequence>MQAELSHAPFEILVEETTKWRKRPEKHNFFELVLVEQGQGRQCINYQFVPYQQHSIFLLPPLNCHSFEVLTPTRFLFVRFTNQVFDKSRAGKLTSRTGFARCPTSWSTTTGYPATSSAPAPTRSTCFTCCSWCATSTPGTTGSRPA</sequence>
<keyword evidence="4" id="KW-1185">Reference proteome</keyword>
<dbReference type="EMBL" id="CP095046">
    <property type="protein sequence ID" value="UOQ72699.1"/>
    <property type="molecule type" value="Genomic_DNA"/>
</dbReference>
<dbReference type="Pfam" id="PF02311">
    <property type="entry name" value="AraC_binding"/>
    <property type="match status" value="1"/>
</dbReference>
<gene>
    <name evidence="3" type="ORF">MUN79_01505</name>
</gene>
<evidence type="ECO:0000313" key="3">
    <source>
        <dbReference type="EMBL" id="UOQ72699.1"/>
    </source>
</evidence>
<dbReference type="GO" id="GO:0003677">
    <property type="term" value="F:DNA binding"/>
    <property type="evidence" value="ECO:0007669"/>
    <property type="project" value="UniProtKB-KW"/>
</dbReference>
<dbReference type="AlphaFoldDB" id="A0A8T9QAZ8"/>
<keyword evidence="1" id="KW-0238">DNA-binding</keyword>
<accession>A0A8T9QAZ8</accession>
<proteinExistence type="predicted"/>
<evidence type="ECO:0000256" key="1">
    <source>
        <dbReference type="ARBA" id="ARBA00023125"/>
    </source>
</evidence>